<dbReference type="EMBL" id="JAJFAZ020000002">
    <property type="protein sequence ID" value="KAI5346654.1"/>
    <property type="molecule type" value="Genomic_DNA"/>
</dbReference>
<dbReference type="PANTHER" id="PTHR47074">
    <property type="entry name" value="BNAC02G40300D PROTEIN"/>
    <property type="match status" value="1"/>
</dbReference>
<evidence type="ECO:0000259" key="1">
    <source>
        <dbReference type="Pfam" id="PF13456"/>
    </source>
</evidence>
<keyword evidence="3" id="KW-1185">Reference proteome</keyword>
<dbReference type="GO" id="GO:0004523">
    <property type="term" value="F:RNA-DNA hybrid ribonuclease activity"/>
    <property type="evidence" value="ECO:0007669"/>
    <property type="project" value="InterPro"/>
</dbReference>
<dbReference type="AlphaFoldDB" id="A0AAD4WQ05"/>
<dbReference type="CDD" id="cd06222">
    <property type="entry name" value="RNase_H_like"/>
    <property type="match status" value="1"/>
</dbReference>
<feature type="domain" description="RNase H type-1" evidence="1">
    <location>
        <begin position="18"/>
        <end position="75"/>
    </location>
</feature>
<accession>A0AAD4WQ05</accession>
<name>A0AAD4WQ05_PRUDU</name>
<comment type="caution">
    <text evidence="2">The sequence shown here is derived from an EMBL/GenBank/DDBJ whole genome shotgun (WGS) entry which is preliminary data.</text>
</comment>
<dbReference type="GO" id="GO:0003676">
    <property type="term" value="F:nucleic acid binding"/>
    <property type="evidence" value="ECO:0007669"/>
    <property type="project" value="InterPro"/>
</dbReference>
<dbReference type="PANTHER" id="PTHR47074:SF75">
    <property type="entry name" value="RNASE H TYPE-1 DOMAIN-CONTAINING PROTEIN"/>
    <property type="match status" value="1"/>
</dbReference>
<dbReference type="InterPro" id="IPR052929">
    <property type="entry name" value="RNase_H-like_EbsB-rel"/>
</dbReference>
<organism evidence="2 3">
    <name type="scientific">Prunus dulcis</name>
    <name type="common">Almond</name>
    <name type="synonym">Amygdalus dulcis</name>
    <dbReference type="NCBI Taxonomy" id="3755"/>
    <lineage>
        <taxon>Eukaryota</taxon>
        <taxon>Viridiplantae</taxon>
        <taxon>Streptophyta</taxon>
        <taxon>Embryophyta</taxon>
        <taxon>Tracheophyta</taxon>
        <taxon>Spermatophyta</taxon>
        <taxon>Magnoliopsida</taxon>
        <taxon>eudicotyledons</taxon>
        <taxon>Gunneridae</taxon>
        <taxon>Pentapetalae</taxon>
        <taxon>rosids</taxon>
        <taxon>fabids</taxon>
        <taxon>Rosales</taxon>
        <taxon>Rosaceae</taxon>
        <taxon>Amygdaloideae</taxon>
        <taxon>Amygdaleae</taxon>
        <taxon>Prunus</taxon>
    </lineage>
</organism>
<dbReference type="Pfam" id="PF13456">
    <property type="entry name" value="RVT_3"/>
    <property type="match status" value="1"/>
</dbReference>
<evidence type="ECO:0000313" key="3">
    <source>
        <dbReference type="Proteomes" id="UP001054821"/>
    </source>
</evidence>
<dbReference type="Gene3D" id="3.30.420.10">
    <property type="entry name" value="Ribonuclease H-like superfamily/Ribonuclease H"/>
    <property type="match status" value="1"/>
</dbReference>
<proteinExistence type="predicted"/>
<dbReference type="Proteomes" id="UP001054821">
    <property type="component" value="Chromosome 2"/>
</dbReference>
<gene>
    <name evidence="2" type="ORF">L3X38_014533</name>
</gene>
<evidence type="ECO:0000313" key="2">
    <source>
        <dbReference type="EMBL" id="KAI5346654.1"/>
    </source>
</evidence>
<reference evidence="2 3" key="1">
    <citation type="journal article" date="2022" name="G3 (Bethesda)">
        <title>Whole-genome sequence and methylome profiling of the almond [Prunus dulcis (Mill.) D.A. Webb] cultivar 'Nonpareil'.</title>
        <authorList>
            <person name="D'Amico-Willman K.M."/>
            <person name="Ouma W.Z."/>
            <person name="Meulia T."/>
            <person name="Sideli G.M."/>
            <person name="Gradziel T.M."/>
            <person name="Fresnedo-Ramirez J."/>
        </authorList>
    </citation>
    <scope>NUCLEOTIDE SEQUENCE [LARGE SCALE GENOMIC DNA]</scope>
    <source>
        <strain evidence="2">Clone GOH B32 T37-40</strain>
    </source>
</reference>
<protein>
    <recommendedName>
        <fullName evidence="1">RNase H type-1 domain-containing protein</fullName>
    </recommendedName>
</protein>
<dbReference type="InterPro" id="IPR044730">
    <property type="entry name" value="RNase_H-like_dom_plant"/>
</dbReference>
<dbReference type="InterPro" id="IPR002156">
    <property type="entry name" value="RNaseH_domain"/>
</dbReference>
<sequence length="125" mass="13863">MDIKWHPPPVGGVKINFDGEGHVLLAGAKKIGESTISIAEGIALQDDLVHALDHGWRNLIVEGDSKLIIDCVLRKVSTPWRVAYALARLGYGLTSCIWEYGLPLLVVSPFYFDFFGLSWSLHFVL</sequence>
<dbReference type="InterPro" id="IPR036397">
    <property type="entry name" value="RNaseH_sf"/>
</dbReference>